<dbReference type="EMBL" id="CP036268">
    <property type="protein sequence ID" value="QDT39098.1"/>
    <property type="molecule type" value="Genomic_DNA"/>
</dbReference>
<reference evidence="1 2" key="1">
    <citation type="submission" date="2019-02" db="EMBL/GenBank/DDBJ databases">
        <title>Deep-cultivation of Planctomycetes and their phenomic and genomic characterization uncovers novel biology.</title>
        <authorList>
            <person name="Wiegand S."/>
            <person name="Jogler M."/>
            <person name="Boedeker C."/>
            <person name="Pinto D."/>
            <person name="Vollmers J."/>
            <person name="Rivas-Marin E."/>
            <person name="Kohn T."/>
            <person name="Peeters S.H."/>
            <person name="Heuer A."/>
            <person name="Rast P."/>
            <person name="Oberbeckmann S."/>
            <person name="Bunk B."/>
            <person name="Jeske O."/>
            <person name="Meyerdierks A."/>
            <person name="Storesund J.E."/>
            <person name="Kallscheuer N."/>
            <person name="Luecker S."/>
            <person name="Lage O.M."/>
            <person name="Pohl T."/>
            <person name="Merkel B.J."/>
            <person name="Hornburger P."/>
            <person name="Mueller R.-W."/>
            <person name="Bruemmer F."/>
            <person name="Labrenz M."/>
            <person name="Spormann A.M."/>
            <person name="Op den Camp H."/>
            <person name="Overmann J."/>
            <person name="Amann R."/>
            <person name="Jetten M.S.M."/>
            <person name="Mascher T."/>
            <person name="Medema M.H."/>
            <person name="Devos D.P."/>
            <person name="Kaster A.-K."/>
            <person name="Ovreas L."/>
            <person name="Rohde M."/>
            <person name="Galperin M.Y."/>
            <person name="Jogler C."/>
        </authorList>
    </citation>
    <scope>NUCLEOTIDE SEQUENCE [LARGE SCALE GENOMIC DNA]</scope>
    <source>
        <strain evidence="1 2">Pan189</strain>
    </source>
</reference>
<name>A0A517R5D1_9PLAN</name>
<dbReference type="KEGG" id="svp:Pan189_35000"/>
<evidence type="ECO:0000313" key="2">
    <source>
        <dbReference type="Proteomes" id="UP000317318"/>
    </source>
</evidence>
<evidence type="ECO:0000313" key="1">
    <source>
        <dbReference type="EMBL" id="QDT39098.1"/>
    </source>
</evidence>
<accession>A0A517R5D1</accession>
<keyword evidence="2" id="KW-1185">Reference proteome</keyword>
<gene>
    <name evidence="1" type="ORF">Pan189_35000</name>
</gene>
<proteinExistence type="predicted"/>
<dbReference type="Proteomes" id="UP000317318">
    <property type="component" value="Chromosome"/>
</dbReference>
<protein>
    <submittedName>
        <fullName evidence="1">Uncharacterized protein</fullName>
    </submittedName>
</protein>
<dbReference type="AlphaFoldDB" id="A0A517R5D1"/>
<organism evidence="1 2">
    <name type="scientific">Stratiformator vulcanicus</name>
    <dbReference type="NCBI Taxonomy" id="2527980"/>
    <lineage>
        <taxon>Bacteria</taxon>
        <taxon>Pseudomonadati</taxon>
        <taxon>Planctomycetota</taxon>
        <taxon>Planctomycetia</taxon>
        <taxon>Planctomycetales</taxon>
        <taxon>Planctomycetaceae</taxon>
        <taxon>Stratiformator</taxon>
    </lineage>
</organism>
<sequence>MVPIESSKEAEKRQFDAVKVTQYRRDDLSRVQFPVSDDGTYAILRKDDFQVGLLKSKNKATFAIQSYWTTNPKWSINKWNYRMIPIASISMMDSPIKVIVQSKGFTVTSRKQVRRNNRVLEKITWRQPVYNPSEKNDSSCGGEFLFDPSRHWVLMEWEYYLFKDPPRLRAVIDYDGEVEGIPIPATVTVSALRNNEKPAVTYKNSRKEINFEKPNIELFTLGSFGIPDRIEDLMRKAEQERSND</sequence>